<dbReference type="EMBL" id="JBBNAG010000002">
    <property type="protein sequence ID" value="KAK9158571.1"/>
    <property type="molecule type" value="Genomic_DNA"/>
</dbReference>
<dbReference type="Proteomes" id="UP001419268">
    <property type="component" value="Unassembled WGS sequence"/>
</dbReference>
<evidence type="ECO:0000313" key="2">
    <source>
        <dbReference type="Proteomes" id="UP001419268"/>
    </source>
</evidence>
<reference evidence="1 2" key="1">
    <citation type="submission" date="2024-01" db="EMBL/GenBank/DDBJ databases">
        <title>Genome assemblies of Stephania.</title>
        <authorList>
            <person name="Yang L."/>
        </authorList>
    </citation>
    <scope>NUCLEOTIDE SEQUENCE [LARGE SCALE GENOMIC DNA]</scope>
    <source>
        <strain evidence="1">JXDWG</strain>
        <tissue evidence="1">Leaf</tissue>
    </source>
</reference>
<proteinExistence type="predicted"/>
<sequence>MLRISITQLSQRVSESVEEGVTNMGVDFMVPILSGECGHTGTKSKKTKLHEKFRVHKFQQRVC</sequence>
<protein>
    <submittedName>
        <fullName evidence="1">Uncharacterized protein</fullName>
    </submittedName>
</protein>
<name>A0AAP0KTS2_9MAGN</name>
<keyword evidence="2" id="KW-1185">Reference proteome</keyword>
<dbReference type="AlphaFoldDB" id="A0AAP0KTS2"/>
<accession>A0AAP0KTS2</accession>
<gene>
    <name evidence="1" type="ORF">Scep_005145</name>
</gene>
<evidence type="ECO:0000313" key="1">
    <source>
        <dbReference type="EMBL" id="KAK9158571.1"/>
    </source>
</evidence>
<organism evidence="1 2">
    <name type="scientific">Stephania cephalantha</name>
    <dbReference type="NCBI Taxonomy" id="152367"/>
    <lineage>
        <taxon>Eukaryota</taxon>
        <taxon>Viridiplantae</taxon>
        <taxon>Streptophyta</taxon>
        <taxon>Embryophyta</taxon>
        <taxon>Tracheophyta</taxon>
        <taxon>Spermatophyta</taxon>
        <taxon>Magnoliopsida</taxon>
        <taxon>Ranunculales</taxon>
        <taxon>Menispermaceae</taxon>
        <taxon>Menispermoideae</taxon>
        <taxon>Cissampelideae</taxon>
        <taxon>Stephania</taxon>
    </lineage>
</organism>
<comment type="caution">
    <text evidence="1">The sequence shown here is derived from an EMBL/GenBank/DDBJ whole genome shotgun (WGS) entry which is preliminary data.</text>
</comment>